<name>A0A9P5XZL0_9AGAR</name>
<reference evidence="1" key="1">
    <citation type="submission" date="2020-11" db="EMBL/GenBank/DDBJ databases">
        <authorList>
            <consortium name="DOE Joint Genome Institute"/>
            <person name="Ahrendt S."/>
            <person name="Riley R."/>
            <person name="Andreopoulos W."/>
            <person name="Labutti K."/>
            <person name="Pangilinan J."/>
            <person name="Ruiz-Duenas F.J."/>
            <person name="Barrasa J.M."/>
            <person name="Sanchez-Garcia M."/>
            <person name="Camarero S."/>
            <person name="Miyauchi S."/>
            <person name="Serrano A."/>
            <person name="Linde D."/>
            <person name="Babiker R."/>
            <person name="Drula E."/>
            <person name="Ayuso-Fernandez I."/>
            <person name="Pacheco R."/>
            <person name="Padilla G."/>
            <person name="Ferreira P."/>
            <person name="Barriuso J."/>
            <person name="Kellner H."/>
            <person name="Castanera R."/>
            <person name="Alfaro M."/>
            <person name="Ramirez L."/>
            <person name="Pisabarro A.G."/>
            <person name="Kuo A."/>
            <person name="Tritt A."/>
            <person name="Lipzen A."/>
            <person name="He G."/>
            <person name="Yan M."/>
            <person name="Ng V."/>
            <person name="Cullen D."/>
            <person name="Martin F."/>
            <person name="Rosso M.-N."/>
            <person name="Henrissat B."/>
            <person name="Hibbett D."/>
            <person name="Martinez A.T."/>
            <person name="Grigoriev I.V."/>
        </authorList>
    </citation>
    <scope>NUCLEOTIDE SEQUENCE</scope>
    <source>
        <strain evidence="1">CBS 247.69</strain>
    </source>
</reference>
<proteinExistence type="predicted"/>
<gene>
    <name evidence="1" type="ORF">BDZ94DRAFT_1284167</name>
</gene>
<evidence type="ECO:0000313" key="1">
    <source>
        <dbReference type="EMBL" id="KAF9459979.1"/>
    </source>
</evidence>
<keyword evidence="2" id="KW-1185">Reference proteome</keyword>
<sequence length="186" mass="20965">MDDPDIYNTGGVDELQKVKAFLSKHSREKRLKNQPYLGLQVSISDCGHMFCIPMDDSRPITNAEGQFFSTVETGKVPVIAVFTKCEALETIAVDILENQEELTYHDAVMGAPEYAKNNLQNIHLDLARYKYPPQGYVYLQEMEKPYTDCKDLIEQTASALSGDTLQAIFVSTQQVNLEASMRYAIK</sequence>
<accession>A0A9P5XZL0</accession>
<dbReference type="AlphaFoldDB" id="A0A9P5XZL0"/>
<comment type="caution">
    <text evidence="1">The sequence shown here is derived from an EMBL/GenBank/DDBJ whole genome shotgun (WGS) entry which is preliminary data.</text>
</comment>
<protein>
    <submittedName>
        <fullName evidence="1">Uncharacterized protein</fullName>
    </submittedName>
</protein>
<dbReference type="EMBL" id="MU150307">
    <property type="protein sequence ID" value="KAF9459979.1"/>
    <property type="molecule type" value="Genomic_DNA"/>
</dbReference>
<dbReference type="OrthoDB" id="59699at2759"/>
<dbReference type="Proteomes" id="UP000807353">
    <property type="component" value="Unassembled WGS sequence"/>
</dbReference>
<evidence type="ECO:0000313" key="2">
    <source>
        <dbReference type="Proteomes" id="UP000807353"/>
    </source>
</evidence>
<organism evidence="1 2">
    <name type="scientific">Collybia nuda</name>
    <dbReference type="NCBI Taxonomy" id="64659"/>
    <lineage>
        <taxon>Eukaryota</taxon>
        <taxon>Fungi</taxon>
        <taxon>Dikarya</taxon>
        <taxon>Basidiomycota</taxon>
        <taxon>Agaricomycotina</taxon>
        <taxon>Agaricomycetes</taxon>
        <taxon>Agaricomycetidae</taxon>
        <taxon>Agaricales</taxon>
        <taxon>Tricholomatineae</taxon>
        <taxon>Clitocybaceae</taxon>
        <taxon>Collybia</taxon>
    </lineage>
</organism>